<organism evidence="1">
    <name type="scientific">Streptomyces sp. NBC_00060</name>
    <dbReference type="NCBI Taxonomy" id="2975636"/>
    <lineage>
        <taxon>Bacteria</taxon>
        <taxon>Bacillati</taxon>
        <taxon>Actinomycetota</taxon>
        <taxon>Actinomycetes</taxon>
        <taxon>Kitasatosporales</taxon>
        <taxon>Streptomycetaceae</taxon>
        <taxon>Streptomyces</taxon>
    </lineage>
</organism>
<reference evidence="1" key="1">
    <citation type="submission" date="2022-10" db="EMBL/GenBank/DDBJ databases">
        <title>The complete genomes of actinobacterial strains from the NBC collection.</title>
        <authorList>
            <person name="Joergensen T.S."/>
            <person name="Alvarez Arevalo M."/>
            <person name="Sterndorff E.B."/>
            <person name="Faurdal D."/>
            <person name="Vuksanovic O."/>
            <person name="Mourched A.-S."/>
            <person name="Charusanti P."/>
            <person name="Shaw S."/>
            <person name="Blin K."/>
            <person name="Weber T."/>
        </authorList>
    </citation>
    <scope>NUCLEOTIDE SEQUENCE</scope>
    <source>
        <strain evidence="1">NBC_00060</strain>
    </source>
</reference>
<sequence length="266" mass="28681">MSGLRVTPVHRHGRARLYVSLPDGRSAAWYDRDSGRVSLLLEECRDAVLAALAPFVVGEVTVGPPPVPTSADLARLSLHPDDDLAPNRPGEALLGELEHAGPARRFREDPRRVLLAAQERVGAGLDALEGAGWRILHSVPLPGDGRLDHLAIGPAGVLTVRTLAAHRHRVRIADPQVGVGRSAPAPVLRWVRRDAERASLALAAGVRGVLVVADSDRVELAAPPRDVRVLRDAELPGLARLGGVLKPADVEGLYWTARDRRTWLRV</sequence>
<dbReference type="EMBL" id="CP108253">
    <property type="protein sequence ID" value="WTU40334.1"/>
    <property type="molecule type" value="Genomic_DNA"/>
</dbReference>
<name>A0AAU2GYS7_9ACTN</name>
<dbReference type="AlphaFoldDB" id="A0AAU2GYS7"/>
<gene>
    <name evidence="1" type="ORF">OHV25_12460</name>
</gene>
<accession>A0AAU2GYS7</accession>
<protein>
    <submittedName>
        <fullName evidence="1">NERD domain-containing protein</fullName>
    </submittedName>
</protein>
<proteinExistence type="predicted"/>
<evidence type="ECO:0000313" key="1">
    <source>
        <dbReference type="EMBL" id="WTU40334.1"/>
    </source>
</evidence>